<name>A0A0E9VWB7_ANGAN</name>
<protein>
    <submittedName>
        <fullName evidence="1">Uncharacterized protein</fullName>
    </submittedName>
</protein>
<proteinExistence type="predicted"/>
<dbReference type="AlphaFoldDB" id="A0A0E9VWB7"/>
<sequence length="29" mass="3495">MHVNKTTTKSVIVKHIYFFIKQQCQLMEV</sequence>
<evidence type="ECO:0000313" key="1">
    <source>
        <dbReference type="EMBL" id="JAH82381.1"/>
    </source>
</evidence>
<dbReference type="EMBL" id="GBXM01026196">
    <property type="protein sequence ID" value="JAH82381.1"/>
    <property type="molecule type" value="Transcribed_RNA"/>
</dbReference>
<reference evidence="1" key="2">
    <citation type="journal article" date="2015" name="Fish Shellfish Immunol.">
        <title>Early steps in the European eel (Anguilla anguilla)-Vibrio vulnificus interaction in the gills: Role of the RtxA13 toxin.</title>
        <authorList>
            <person name="Callol A."/>
            <person name="Pajuelo D."/>
            <person name="Ebbesson L."/>
            <person name="Teles M."/>
            <person name="MacKenzie S."/>
            <person name="Amaro C."/>
        </authorList>
    </citation>
    <scope>NUCLEOTIDE SEQUENCE</scope>
</reference>
<organism evidence="1">
    <name type="scientific">Anguilla anguilla</name>
    <name type="common">European freshwater eel</name>
    <name type="synonym">Muraena anguilla</name>
    <dbReference type="NCBI Taxonomy" id="7936"/>
    <lineage>
        <taxon>Eukaryota</taxon>
        <taxon>Metazoa</taxon>
        <taxon>Chordata</taxon>
        <taxon>Craniata</taxon>
        <taxon>Vertebrata</taxon>
        <taxon>Euteleostomi</taxon>
        <taxon>Actinopterygii</taxon>
        <taxon>Neopterygii</taxon>
        <taxon>Teleostei</taxon>
        <taxon>Anguilliformes</taxon>
        <taxon>Anguillidae</taxon>
        <taxon>Anguilla</taxon>
    </lineage>
</organism>
<reference evidence="1" key="1">
    <citation type="submission" date="2014-11" db="EMBL/GenBank/DDBJ databases">
        <authorList>
            <person name="Amaro Gonzalez C."/>
        </authorList>
    </citation>
    <scope>NUCLEOTIDE SEQUENCE</scope>
</reference>
<accession>A0A0E9VWB7</accession>